<dbReference type="InterPro" id="IPR046208">
    <property type="entry name" value="DUF6241"/>
</dbReference>
<dbReference type="Proteomes" id="UP000789833">
    <property type="component" value="Unassembled WGS sequence"/>
</dbReference>
<protein>
    <submittedName>
        <fullName evidence="2">Uncharacterized protein</fullName>
    </submittedName>
</protein>
<accession>A0ABM8YKH1</accession>
<sequence>MNKWGAIMSFVFLSALLVFIFHSHYVEEAEQDKAVAEVKKGGEKAPEDDVPKTEEKQEIEEQTGFIGGEARYDLEIDATTPEYVIINIMHLMTHQKVRAEQKWGAIPMTEDTVRQVHEVVANSSFVNKNRMLQIAERWKTGNFSKIVEDHNYFWRLEGGTIGEAYGFLTAEEEVLFIKNNFE</sequence>
<evidence type="ECO:0000313" key="3">
    <source>
        <dbReference type="Proteomes" id="UP000789833"/>
    </source>
</evidence>
<dbReference type="Pfam" id="PF19754">
    <property type="entry name" value="DUF6241"/>
    <property type="match status" value="1"/>
</dbReference>
<evidence type="ECO:0000256" key="1">
    <source>
        <dbReference type="SAM" id="MobiDB-lite"/>
    </source>
</evidence>
<evidence type="ECO:0000313" key="2">
    <source>
        <dbReference type="EMBL" id="CAG9620432.1"/>
    </source>
</evidence>
<reference evidence="2 3" key="1">
    <citation type="submission" date="2021-10" db="EMBL/GenBank/DDBJ databases">
        <authorList>
            <person name="Criscuolo A."/>
        </authorList>
    </citation>
    <scope>NUCLEOTIDE SEQUENCE [LARGE SCALE GENOMIC DNA]</scope>
    <source>
        <strain evidence="3">CIP 111883</strain>
    </source>
</reference>
<comment type="caution">
    <text evidence="2">The sequence shown here is derived from an EMBL/GenBank/DDBJ whole genome shotgun (WGS) entry which is preliminary data.</text>
</comment>
<feature type="compositionally biased region" description="Basic and acidic residues" evidence="1">
    <location>
        <begin position="37"/>
        <end position="56"/>
    </location>
</feature>
<name>A0ABM8YKH1_9BACI</name>
<dbReference type="EMBL" id="CAKJTJ010000004">
    <property type="protein sequence ID" value="CAG9620432.1"/>
    <property type="molecule type" value="Genomic_DNA"/>
</dbReference>
<gene>
    <name evidence="2" type="ORF">BACCIP111883_01200</name>
</gene>
<organism evidence="2 3">
    <name type="scientific">Sutcliffiella rhizosphaerae</name>
    <dbReference type="NCBI Taxonomy" id="2880967"/>
    <lineage>
        <taxon>Bacteria</taxon>
        <taxon>Bacillati</taxon>
        <taxon>Bacillota</taxon>
        <taxon>Bacilli</taxon>
        <taxon>Bacillales</taxon>
        <taxon>Bacillaceae</taxon>
        <taxon>Sutcliffiella</taxon>
    </lineage>
</organism>
<dbReference type="RefSeq" id="WP_230500356.1">
    <property type="nucleotide sequence ID" value="NZ_CAKJTJ010000004.1"/>
</dbReference>
<proteinExistence type="predicted"/>
<keyword evidence="3" id="KW-1185">Reference proteome</keyword>
<feature type="region of interest" description="Disordered" evidence="1">
    <location>
        <begin position="37"/>
        <end position="61"/>
    </location>
</feature>